<evidence type="ECO:0000256" key="7">
    <source>
        <dbReference type="PROSITE-ProRule" id="PRU10060"/>
    </source>
</evidence>
<evidence type="ECO:0000259" key="10">
    <source>
        <dbReference type="Pfam" id="PF02018"/>
    </source>
</evidence>
<evidence type="ECO:0000256" key="5">
    <source>
        <dbReference type="ARBA" id="ARBA00023326"/>
    </source>
</evidence>
<feature type="domain" description="CBM-cenC" evidence="10">
    <location>
        <begin position="38"/>
        <end position="156"/>
    </location>
</feature>
<proteinExistence type="inferred from homology"/>
<name>A0ABP7CZ41_9ACTN</name>
<dbReference type="InterPro" id="IPR008928">
    <property type="entry name" value="6-hairpin_glycosidase_sf"/>
</dbReference>
<dbReference type="InterPro" id="IPR014756">
    <property type="entry name" value="Ig_E-set"/>
</dbReference>
<dbReference type="PROSITE" id="PS00698">
    <property type="entry name" value="GH9_3"/>
    <property type="match status" value="1"/>
</dbReference>
<keyword evidence="2 6" id="KW-0378">Hydrolase</keyword>
<dbReference type="PANTHER" id="PTHR22298">
    <property type="entry name" value="ENDO-1,4-BETA-GLUCANASE"/>
    <property type="match status" value="1"/>
</dbReference>
<dbReference type="Gene3D" id="1.50.10.10">
    <property type="match status" value="1"/>
</dbReference>
<dbReference type="InterPro" id="IPR012341">
    <property type="entry name" value="6hp_glycosidase-like_sf"/>
</dbReference>
<dbReference type="InterPro" id="IPR033126">
    <property type="entry name" value="Glyco_hydro_9_Asp/Glu_AS"/>
</dbReference>
<dbReference type="Proteomes" id="UP001500051">
    <property type="component" value="Unassembled WGS sequence"/>
</dbReference>
<comment type="caution">
    <text evidence="12">The sequence shown here is derived from an EMBL/GenBank/DDBJ whole genome shotgun (WGS) entry which is preliminary data.</text>
</comment>
<evidence type="ECO:0000259" key="11">
    <source>
        <dbReference type="Pfam" id="PF02927"/>
    </source>
</evidence>
<protein>
    <recommendedName>
        <fullName evidence="8">Endoglucanase</fullName>
        <ecNumber evidence="8">3.2.1.4</ecNumber>
    </recommendedName>
</protein>
<dbReference type="CDD" id="cd02850">
    <property type="entry name" value="E_set_Cellulase_N"/>
    <property type="match status" value="1"/>
</dbReference>
<evidence type="ECO:0000256" key="6">
    <source>
        <dbReference type="PROSITE-ProRule" id="PRU10059"/>
    </source>
</evidence>
<evidence type="ECO:0000259" key="9">
    <source>
        <dbReference type="Pfam" id="PF00759"/>
    </source>
</evidence>
<evidence type="ECO:0000313" key="13">
    <source>
        <dbReference type="Proteomes" id="UP001500051"/>
    </source>
</evidence>
<feature type="domain" description="Cellulase Ig-like" evidence="11">
    <location>
        <begin position="186"/>
        <end position="270"/>
    </location>
</feature>
<dbReference type="RefSeq" id="WP_344811338.1">
    <property type="nucleotide sequence ID" value="NZ_BAAAYX010000003.1"/>
</dbReference>
<dbReference type="SUPFAM" id="SSF49785">
    <property type="entry name" value="Galactose-binding domain-like"/>
    <property type="match status" value="1"/>
</dbReference>
<evidence type="ECO:0000313" key="12">
    <source>
        <dbReference type="EMBL" id="GAA3697179.1"/>
    </source>
</evidence>
<evidence type="ECO:0000256" key="3">
    <source>
        <dbReference type="ARBA" id="ARBA00023277"/>
    </source>
</evidence>
<dbReference type="InterPro" id="IPR004197">
    <property type="entry name" value="Cellulase_Ig-like"/>
</dbReference>
<dbReference type="EC" id="3.2.1.4" evidence="8"/>
<keyword evidence="5 6" id="KW-0624">Polysaccharide degradation</keyword>
<dbReference type="SUPFAM" id="SSF81296">
    <property type="entry name" value="E set domains"/>
    <property type="match status" value="1"/>
</dbReference>
<keyword evidence="8" id="KW-0732">Signal</keyword>
<dbReference type="InterPro" id="IPR008979">
    <property type="entry name" value="Galactose-bd-like_sf"/>
</dbReference>
<dbReference type="SUPFAM" id="SSF48208">
    <property type="entry name" value="Six-hairpin glycosidases"/>
    <property type="match status" value="1"/>
</dbReference>
<feature type="active site" evidence="7">
    <location>
        <position position="752"/>
    </location>
</feature>
<gene>
    <name evidence="12" type="ORF">GCM10022204_11410</name>
</gene>
<feature type="chain" id="PRO_5044966190" description="Endoglucanase" evidence="8">
    <location>
        <begin position="35"/>
        <end position="775"/>
    </location>
</feature>
<dbReference type="Gene3D" id="2.60.40.10">
    <property type="entry name" value="Immunoglobulins"/>
    <property type="match status" value="1"/>
</dbReference>
<accession>A0ABP7CZ41</accession>
<evidence type="ECO:0000256" key="1">
    <source>
        <dbReference type="ARBA" id="ARBA00007072"/>
    </source>
</evidence>
<dbReference type="Gene3D" id="2.60.120.260">
    <property type="entry name" value="Galactose-binding domain-like"/>
    <property type="match status" value="1"/>
</dbReference>
<comment type="catalytic activity">
    <reaction evidence="8">
        <text>Endohydrolysis of (1-&gt;4)-beta-D-glucosidic linkages in cellulose, lichenin and cereal beta-D-glucans.</text>
        <dbReference type="EC" id="3.2.1.4"/>
    </reaction>
</comment>
<dbReference type="InterPro" id="IPR003305">
    <property type="entry name" value="CenC_carb-bd"/>
</dbReference>
<sequence>MSRIRVSRFRAIRPLSLVLGMVLVLTAGPTAAHAAGPEQITNGTFDDGLVGWTAYPTSAVVEGRGCVSVPAGTGAYGAAISQQVALQAGETYELSFDIASAPATNGYVRVVVQSGPDLNYTQFLTTQKFEIPATGTTRSFTFTASVDYPNADVLFQQDVGNDVAYQLCLDDVSLTGGVPPEVYQPDTGPRVRVNQVGYLPDGPKNATLVTEATTPKLWVLKNAAGRIVRTGLTRPAGVDPSSGLNVATIAFDDVDARGTGYTLVADDETSYPFTIGSDLYAGLRTDAKTLFYTQRSGTPILDSLAPGYGRGAGHVGVPPNRGDTAAVCLPLGDDAQKLYDRPWTCAGPRDVSGGWYDAGDHGKYVVNGGIAVAQLMQEYERSRTSPIGSRRALRDGTLAIPESDNGVPDLLDEIRWELEWMLRMQVPRGEAYAGLAYHKVADADWTGLPLDPAADPQPRHLFRPSTAAGLNLAAAAAQGARLFERYDRRFATRLLRASERAYAAAERTPDLYAPAPDASLDPNPGSGPYDDDDVSDEFYWAAAELYLTTGDRGYRTDVLASPHHTGPVFDAGGFGWNAVAALGRLDLATVPNRLPDRHRVIRSVTTAADGYLAAGRRHPFGSPYAPVDGVYAWGSNSAVVNALQVVGTAYDLTQRPRYADGVLRGMDYVFGRNALNLSYVTGYGTRASENQHSRMYAHQLDPRLPHPPAGTLAGGPNGTAPTTGDPVAAAKLAGCVQQFCYIDDIGSWSTNELTINWNAPLSWMGSFLADVERES</sequence>
<feature type="signal peptide" evidence="8">
    <location>
        <begin position="1"/>
        <end position="34"/>
    </location>
</feature>
<dbReference type="InterPro" id="IPR018221">
    <property type="entry name" value="Glyco_hydro_9_His_AS"/>
</dbReference>
<keyword evidence="8" id="KW-0136">Cellulose degradation</keyword>
<evidence type="ECO:0000256" key="4">
    <source>
        <dbReference type="ARBA" id="ARBA00023295"/>
    </source>
</evidence>
<organism evidence="12 13">
    <name type="scientific">Microlunatus aurantiacus</name>
    <dbReference type="NCBI Taxonomy" id="446786"/>
    <lineage>
        <taxon>Bacteria</taxon>
        <taxon>Bacillati</taxon>
        <taxon>Actinomycetota</taxon>
        <taxon>Actinomycetes</taxon>
        <taxon>Propionibacteriales</taxon>
        <taxon>Propionibacteriaceae</taxon>
        <taxon>Microlunatus</taxon>
    </lineage>
</organism>
<dbReference type="PROSITE" id="PS00592">
    <property type="entry name" value="GH9_2"/>
    <property type="match status" value="1"/>
</dbReference>
<keyword evidence="3 6" id="KW-0119">Carbohydrate metabolism</keyword>
<dbReference type="Pfam" id="PF00759">
    <property type="entry name" value="Glyco_hydro_9"/>
    <property type="match status" value="1"/>
</dbReference>
<reference evidence="13" key="1">
    <citation type="journal article" date="2019" name="Int. J. Syst. Evol. Microbiol.">
        <title>The Global Catalogue of Microorganisms (GCM) 10K type strain sequencing project: providing services to taxonomists for standard genome sequencing and annotation.</title>
        <authorList>
            <consortium name="The Broad Institute Genomics Platform"/>
            <consortium name="The Broad Institute Genome Sequencing Center for Infectious Disease"/>
            <person name="Wu L."/>
            <person name="Ma J."/>
        </authorList>
    </citation>
    <scope>NUCLEOTIDE SEQUENCE [LARGE SCALE GENOMIC DNA]</scope>
    <source>
        <strain evidence="13">JCM 16548</strain>
    </source>
</reference>
<dbReference type="Pfam" id="PF02018">
    <property type="entry name" value="CBM_4_9"/>
    <property type="match status" value="1"/>
</dbReference>
<dbReference type="InterPro" id="IPR001701">
    <property type="entry name" value="Glyco_hydro_9"/>
</dbReference>
<feature type="domain" description="Glycoside hydrolase family 9" evidence="9">
    <location>
        <begin position="280"/>
        <end position="764"/>
    </location>
</feature>
<dbReference type="Pfam" id="PF02927">
    <property type="entry name" value="CelD_N"/>
    <property type="match status" value="1"/>
</dbReference>
<keyword evidence="4 6" id="KW-0326">Glycosidase</keyword>
<comment type="similarity">
    <text evidence="1 6 8">Belongs to the glycosyl hydrolase 9 (cellulase E) family.</text>
</comment>
<evidence type="ECO:0000256" key="8">
    <source>
        <dbReference type="RuleBase" id="RU361166"/>
    </source>
</evidence>
<keyword evidence="13" id="KW-1185">Reference proteome</keyword>
<feature type="active site" evidence="7">
    <location>
        <position position="743"/>
    </location>
</feature>
<evidence type="ECO:0000256" key="2">
    <source>
        <dbReference type="ARBA" id="ARBA00022801"/>
    </source>
</evidence>
<dbReference type="EMBL" id="BAAAYX010000003">
    <property type="protein sequence ID" value="GAA3697179.1"/>
    <property type="molecule type" value="Genomic_DNA"/>
</dbReference>
<feature type="active site" evidence="6">
    <location>
        <position position="692"/>
    </location>
</feature>
<dbReference type="InterPro" id="IPR013783">
    <property type="entry name" value="Ig-like_fold"/>
</dbReference>